<dbReference type="InterPro" id="IPR029044">
    <property type="entry name" value="Nucleotide-diphossugar_trans"/>
</dbReference>
<dbReference type="Gene3D" id="3.90.550.10">
    <property type="entry name" value="Spore Coat Polysaccharide Biosynthesis Protein SpsA, Chain A"/>
    <property type="match status" value="1"/>
</dbReference>
<dbReference type="PANTHER" id="PTHR11183">
    <property type="entry name" value="GLYCOGENIN SUBFAMILY MEMBER"/>
    <property type="match status" value="1"/>
</dbReference>
<feature type="region of interest" description="Disordered" evidence="1">
    <location>
        <begin position="1"/>
        <end position="20"/>
    </location>
</feature>
<sequence length="391" mass="45601">MKRTSAFPLRRGSTSSEDEPDFFDLPEEPLLAIVKRQLRRIRTWVVFAVILILILYYRRERPKPPPLPHIQYNLVDWSRYAYSQYATSSAYLCNAVMVFEALQRLGSRADRVLFYPENWDTEIADRDDRDSQLLVLARDTYGVQLVPIDLDLIKEGSGSGESWDKSVSKLLAFGETEYKRLIHLDSDITVLQNMDELFFLPPTTVAMPRAHWLLPESRQLSSLLIVIEPSYREFNALMETSKAAMFGQVETNASDTTLYDMELLNNRYGDSAMVLPHRQYGLLTGEFRAEDHKRFLGDAQEEWNPDKVLAEAKLVHFSDWPMPKPWVMWPQKLLPEMLPKCKNNPGTPNESGCRDRQIWRHLYDDFRRRRRDVCKILSYPAPDWPPVENPE</sequence>
<dbReference type="AlphaFoldDB" id="A0A1L9VVQ3"/>
<accession>A0A1L9VVQ3</accession>
<organism evidence="3 4">
    <name type="scientific">Aspergillus glaucus CBS 516.65</name>
    <dbReference type="NCBI Taxonomy" id="1160497"/>
    <lineage>
        <taxon>Eukaryota</taxon>
        <taxon>Fungi</taxon>
        <taxon>Dikarya</taxon>
        <taxon>Ascomycota</taxon>
        <taxon>Pezizomycotina</taxon>
        <taxon>Eurotiomycetes</taxon>
        <taxon>Eurotiomycetidae</taxon>
        <taxon>Eurotiales</taxon>
        <taxon>Aspergillaceae</taxon>
        <taxon>Aspergillus</taxon>
        <taxon>Aspergillus subgen. Aspergillus</taxon>
    </lineage>
</organism>
<evidence type="ECO:0000256" key="1">
    <source>
        <dbReference type="SAM" id="MobiDB-lite"/>
    </source>
</evidence>
<dbReference type="RefSeq" id="XP_022404677.1">
    <property type="nucleotide sequence ID" value="XM_022550030.1"/>
</dbReference>
<dbReference type="Proteomes" id="UP000184300">
    <property type="component" value="Unassembled WGS sequence"/>
</dbReference>
<dbReference type="STRING" id="1160497.A0A1L9VVQ3"/>
<proteinExistence type="predicted"/>
<feature type="transmembrane region" description="Helical" evidence="2">
    <location>
        <begin position="41"/>
        <end position="57"/>
    </location>
</feature>
<evidence type="ECO:0000313" key="4">
    <source>
        <dbReference type="Proteomes" id="UP000184300"/>
    </source>
</evidence>
<keyword evidence="2" id="KW-1133">Transmembrane helix</keyword>
<dbReference type="SUPFAM" id="SSF53448">
    <property type="entry name" value="Nucleotide-diphospho-sugar transferases"/>
    <property type="match status" value="1"/>
</dbReference>
<keyword evidence="2" id="KW-0472">Membrane</keyword>
<gene>
    <name evidence="3" type="ORF">ASPGLDRAFT_79684</name>
</gene>
<keyword evidence="4" id="KW-1185">Reference proteome</keyword>
<dbReference type="VEuPathDB" id="FungiDB:ASPGLDRAFT_79684"/>
<dbReference type="OrthoDB" id="2014201at2759"/>
<evidence type="ECO:0000256" key="2">
    <source>
        <dbReference type="SAM" id="Phobius"/>
    </source>
</evidence>
<protein>
    <recommendedName>
        <fullName evidence="5">Glucose N-acetyltransferase 1</fullName>
    </recommendedName>
</protein>
<dbReference type="InterPro" id="IPR050587">
    <property type="entry name" value="GNT1/Glycosyltrans_8"/>
</dbReference>
<evidence type="ECO:0008006" key="5">
    <source>
        <dbReference type="Google" id="ProtNLM"/>
    </source>
</evidence>
<name>A0A1L9VVQ3_ASPGL</name>
<dbReference type="GeneID" id="34466290"/>
<evidence type="ECO:0000313" key="3">
    <source>
        <dbReference type="EMBL" id="OJJ87994.1"/>
    </source>
</evidence>
<keyword evidence="2" id="KW-0812">Transmembrane</keyword>
<reference evidence="4" key="1">
    <citation type="journal article" date="2017" name="Genome Biol.">
        <title>Comparative genomics reveals high biological diversity and specific adaptations in the industrially and medically important fungal genus Aspergillus.</title>
        <authorList>
            <person name="de Vries R.P."/>
            <person name="Riley R."/>
            <person name="Wiebenga A."/>
            <person name="Aguilar-Osorio G."/>
            <person name="Amillis S."/>
            <person name="Uchima C.A."/>
            <person name="Anderluh G."/>
            <person name="Asadollahi M."/>
            <person name="Askin M."/>
            <person name="Barry K."/>
            <person name="Battaglia E."/>
            <person name="Bayram O."/>
            <person name="Benocci T."/>
            <person name="Braus-Stromeyer S.A."/>
            <person name="Caldana C."/>
            <person name="Canovas D."/>
            <person name="Cerqueira G.C."/>
            <person name="Chen F."/>
            <person name="Chen W."/>
            <person name="Choi C."/>
            <person name="Clum A."/>
            <person name="Dos Santos R.A."/>
            <person name="Damasio A.R."/>
            <person name="Diallinas G."/>
            <person name="Emri T."/>
            <person name="Fekete E."/>
            <person name="Flipphi M."/>
            <person name="Freyberg S."/>
            <person name="Gallo A."/>
            <person name="Gournas C."/>
            <person name="Habgood R."/>
            <person name="Hainaut M."/>
            <person name="Harispe M.L."/>
            <person name="Henrissat B."/>
            <person name="Hilden K.S."/>
            <person name="Hope R."/>
            <person name="Hossain A."/>
            <person name="Karabika E."/>
            <person name="Karaffa L."/>
            <person name="Karanyi Z."/>
            <person name="Krasevec N."/>
            <person name="Kuo A."/>
            <person name="Kusch H."/>
            <person name="LaButti K."/>
            <person name="Lagendijk E.L."/>
            <person name="Lapidus A."/>
            <person name="Levasseur A."/>
            <person name="Lindquist E."/>
            <person name="Lipzen A."/>
            <person name="Logrieco A.F."/>
            <person name="MacCabe A."/>
            <person name="Maekelae M.R."/>
            <person name="Malavazi I."/>
            <person name="Melin P."/>
            <person name="Meyer V."/>
            <person name="Mielnichuk N."/>
            <person name="Miskei M."/>
            <person name="Molnar A.P."/>
            <person name="Mule G."/>
            <person name="Ngan C.Y."/>
            <person name="Orejas M."/>
            <person name="Orosz E."/>
            <person name="Ouedraogo J.P."/>
            <person name="Overkamp K.M."/>
            <person name="Park H.-S."/>
            <person name="Perrone G."/>
            <person name="Piumi F."/>
            <person name="Punt P.J."/>
            <person name="Ram A.F."/>
            <person name="Ramon A."/>
            <person name="Rauscher S."/>
            <person name="Record E."/>
            <person name="Riano-Pachon D.M."/>
            <person name="Robert V."/>
            <person name="Roehrig J."/>
            <person name="Ruller R."/>
            <person name="Salamov A."/>
            <person name="Salih N.S."/>
            <person name="Samson R.A."/>
            <person name="Sandor E."/>
            <person name="Sanguinetti M."/>
            <person name="Schuetze T."/>
            <person name="Sepcic K."/>
            <person name="Shelest E."/>
            <person name="Sherlock G."/>
            <person name="Sophianopoulou V."/>
            <person name="Squina F.M."/>
            <person name="Sun H."/>
            <person name="Susca A."/>
            <person name="Todd R.B."/>
            <person name="Tsang A."/>
            <person name="Unkles S.E."/>
            <person name="van de Wiele N."/>
            <person name="van Rossen-Uffink D."/>
            <person name="Oliveira J.V."/>
            <person name="Vesth T.C."/>
            <person name="Visser J."/>
            <person name="Yu J.-H."/>
            <person name="Zhou M."/>
            <person name="Andersen M.R."/>
            <person name="Archer D.B."/>
            <person name="Baker S.E."/>
            <person name="Benoit I."/>
            <person name="Brakhage A.A."/>
            <person name="Braus G.H."/>
            <person name="Fischer R."/>
            <person name="Frisvad J.C."/>
            <person name="Goldman G.H."/>
            <person name="Houbraken J."/>
            <person name="Oakley B."/>
            <person name="Pocsi I."/>
            <person name="Scazzocchio C."/>
            <person name="Seiboth B."/>
            <person name="vanKuyk P.A."/>
            <person name="Wortman J."/>
            <person name="Dyer P.S."/>
            <person name="Grigoriev I.V."/>
        </authorList>
    </citation>
    <scope>NUCLEOTIDE SEQUENCE [LARGE SCALE GENOMIC DNA]</scope>
    <source>
        <strain evidence="4">CBS 516.65</strain>
    </source>
</reference>
<dbReference type="EMBL" id="KV878890">
    <property type="protein sequence ID" value="OJJ87994.1"/>
    <property type="molecule type" value="Genomic_DNA"/>
</dbReference>